<name>A0A8H6DS94_COCSA</name>
<dbReference type="EMBL" id="WNKQ01000016">
    <property type="protein sequence ID" value="KAF5846194.1"/>
    <property type="molecule type" value="Genomic_DNA"/>
</dbReference>
<proteinExistence type="predicted"/>
<dbReference type="Proteomes" id="UP000624244">
    <property type="component" value="Unassembled WGS sequence"/>
</dbReference>
<dbReference type="PANTHER" id="PTHR13379">
    <property type="entry name" value="UNCHARACTERIZED DUF1308"/>
    <property type="match status" value="1"/>
</dbReference>
<evidence type="ECO:0008006" key="3">
    <source>
        <dbReference type="Google" id="ProtNLM"/>
    </source>
</evidence>
<evidence type="ECO:0000313" key="1">
    <source>
        <dbReference type="EMBL" id="KAF5846194.1"/>
    </source>
</evidence>
<reference evidence="1" key="1">
    <citation type="submission" date="2019-11" db="EMBL/GenBank/DDBJ databases">
        <title>Bipolaris sorokiniana Genome sequencing.</title>
        <authorList>
            <person name="Wang H."/>
        </authorList>
    </citation>
    <scope>NUCLEOTIDE SEQUENCE</scope>
</reference>
<protein>
    <recommendedName>
        <fullName evidence="3">DUF1308 domain-containing protein</fullName>
    </recommendedName>
</protein>
<accession>A0A8H6DS94</accession>
<dbReference type="OMA" id="VCDTARS"/>
<dbReference type="PANTHER" id="PTHR13379:SF0">
    <property type="entry name" value="UPF0415 PROTEIN C7ORF25"/>
    <property type="match status" value="1"/>
</dbReference>
<comment type="caution">
    <text evidence="1">The sequence shown here is derived from an EMBL/GenBank/DDBJ whole genome shotgun (WGS) entry which is preliminary data.</text>
</comment>
<sequence>MAENIAREIDSLNLGHDHTPDKTPTPRAELEATIQGLVERGKHLHDEVETYVAAVLEKQKVGKVHNPVEYRNLRNDMRNELAFLKKLVGSDMDEEKARHYIVSSNLLYYEALWSAAKRSHGLQSFRKYFFWHRHKAPAGKHTTKGLSLSKGSQAKNKTAALVDIVAEEGSEWIRVSTVSEKRILFDLAKLGWVNDFDSDEDEDTLDAHSIGIDDEDDDEDQVDVVRNARQLARAAQANPIRGRPPKVRFVLTRIVAGKSVPIDSIINKIRATGAIVQCGDDIPPAPAIDDVLPHLLIDRSRALSNTLNIDCTILLALISDISHKPCPILDWYPGEVRAQIEEEAEEHLLPTHLYPAIKAHPMVCTREAADQMNLIVQTLATDTERLRADLLLGQGDWEARSLQELVAEWASLSDHPVPPGFALPITVKSPNLDSLTDTLPAVARIIAAELGPLNRSIFLYGWVQNLTTLSANRGRARQIESIINEHGLQDGEAGPHIWLCGESRSLIAKHGRRK</sequence>
<evidence type="ECO:0000313" key="2">
    <source>
        <dbReference type="Proteomes" id="UP000624244"/>
    </source>
</evidence>
<gene>
    <name evidence="1" type="ORF">GGP41_003584</name>
</gene>
<dbReference type="AlphaFoldDB" id="A0A8H6DS94"/>
<organism evidence="1 2">
    <name type="scientific">Cochliobolus sativus</name>
    <name type="common">Common root rot and spot blotch fungus</name>
    <name type="synonym">Bipolaris sorokiniana</name>
    <dbReference type="NCBI Taxonomy" id="45130"/>
    <lineage>
        <taxon>Eukaryota</taxon>
        <taxon>Fungi</taxon>
        <taxon>Dikarya</taxon>
        <taxon>Ascomycota</taxon>
        <taxon>Pezizomycotina</taxon>
        <taxon>Dothideomycetes</taxon>
        <taxon>Pleosporomycetidae</taxon>
        <taxon>Pleosporales</taxon>
        <taxon>Pleosporineae</taxon>
        <taxon>Pleosporaceae</taxon>
        <taxon>Bipolaris</taxon>
    </lineage>
</organism>